<dbReference type="PROSITE" id="PS51016">
    <property type="entry name" value="MYTH4"/>
    <property type="match status" value="1"/>
</dbReference>
<dbReference type="InterPro" id="IPR002404">
    <property type="entry name" value="IRS_PTB"/>
</dbReference>
<dbReference type="Proteomes" id="UP001363151">
    <property type="component" value="Unassembled WGS sequence"/>
</dbReference>
<evidence type="ECO:0000313" key="3">
    <source>
        <dbReference type="EMBL" id="KAK7235669.1"/>
    </source>
</evidence>
<dbReference type="InterPro" id="IPR000857">
    <property type="entry name" value="MyTH4_dom"/>
</dbReference>
<dbReference type="PANTHER" id="PTHR22692:SF33">
    <property type="entry name" value="MYOSIN"/>
    <property type="match status" value="1"/>
</dbReference>
<dbReference type="InterPro" id="IPR051567">
    <property type="entry name" value="Unconventional_Myosin_ATPase"/>
</dbReference>
<dbReference type="SMART" id="SM00139">
    <property type="entry name" value="MyTH4"/>
    <property type="match status" value="1"/>
</dbReference>
<accession>A0ABR1FQJ3</accession>
<organism evidence="3 4">
    <name type="scientific">Aureococcus anophagefferens</name>
    <name type="common">Harmful bloom alga</name>
    <dbReference type="NCBI Taxonomy" id="44056"/>
    <lineage>
        <taxon>Eukaryota</taxon>
        <taxon>Sar</taxon>
        <taxon>Stramenopiles</taxon>
        <taxon>Ochrophyta</taxon>
        <taxon>Pelagophyceae</taxon>
        <taxon>Pelagomonadales</taxon>
        <taxon>Pelagomonadaceae</taxon>
        <taxon>Aureococcus</taxon>
    </lineage>
</organism>
<evidence type="ECO:0000313" key="4">
    <source>
        <dbReference type="Proteomes" id="UP001363151"/>
    </source>
</evidence>
<dbReference type="Gene3D" id="1.25.40.530">
    <property type="entry name" value="MyTH4 domain"/>
    <property type="match status" value="1"/>
</dbReference>
<dbReference type="InterPro" id="IPR038185">
    <property type="entry name" value="MyTH4_dom_sf"/>
</dbReference>
<feature type="region of interest" description="Disordered" evidence="1">
    <location>
        <begin position="1"/>
        <end position="20"/>
    </location>
</feature>
<keyword evidence="4" id="KW-1185">Reference proteome</keyword>
<sequence>MTAKSAPAAPPAAAPGAGEQSVEELTELYAGMEFKAFAEENFQLCRKGMFKTKTDLDKVTRWKNELMKLALLNFKDGELQAEALQTNRNVLGFMGDRKSGKDTIDHCTKIMHNMLQSPEELRNEAYCQIMKQTTENPSGESTVLGWKLLAVCLATFPPSDALAPYLGHFCATNVASTQEDGDVKVADVAAFCLKKAWVRVFFLDAKYVTLKVDAWTSGGAIPAGAIDRGPPGRRRRRALLRLRGVDRGRERALDADERVLDLVAYWDRLEREAREKKGKKSEVEEFHRLQAPRRRGSRLDYAKSWKIRGSSYYFAEPKQNRDFPSEVVLAINAKGILVVDPDTKEFLQEYPRSQVVTWGHSTNSFVVVTGDAVKQTKVYFKTEQGKEMNVMVRAYVEALMA</sequence>
<dbReference type="Gene3D" id="2.30.29.30">
    <property type="entry name" value="Pleckstrin-homology domain (PH domain)/Phosphotyrosine-binding domain (PTB)"/>
    <property type="match status" value="1"/>
</dbReference>
<feature type="domain" description="MyTH4" evidence="2">
    <location>
        <begin position="62"/>
        <end position="216"/>
    </location>
</feature>
<proteinExistence type="predicted"/>
<gene>
    <name evidence="3" type="primary">frmB</name>
    <name evidence="3" type="ORF">SO694_000661102</name>
</gene>
<dbReference type="SUPFAM" id="SSF50729">
    <property type="entry name" value="PH domain-like"/>
    <property type="match status" value="1"/>
</dbReference>
<name>A0ABR1FQJ3_AURAN</name>
<protein>
    <submittedName>
        <fullName evidence="3">Myosin-related protein</fullName>
    </submittedName>
</protein>
<evidence type="ECO:0000259" key="2">
    <source>
        <dbReference type="PROSITE" id="PS51016"/>
    </source>
</evidence>
<evidence type="ECO:0000256" key="1">
    <source>
        <dbReference type="SAM" id="MobiDB-lite"/>
    </source>
</evidence>
<dbReference type="CDD" id="cd00836">
    <property type="entry name" value="FERM_C-lobe"/>
    <property type="match status" value="1"/>
</dbReference>
<comment type="caution">
    <text evidence="3">The sequence shown here is derived from an EMBL/GenBank/DDBJ whole genome shotgun (WGS) entry which is preliminary data.</text>
</comment>
<reference evidence="3 4" key="1">
    <citation type="submission" date="2024-03" db="EMBL/GenBank/DDBJ databases">
        <title>Aureococcus anophagefferens CCMP1851 and Kratosvirus quantuckense: Draft genome of a second virus-susceptible host strain in the model system.</title>
        <authorList>
            <person name="Chase E."/>
            <person name="Truchon A.R."/>
            <person name="Schepens W."/>
            <person name="Wilhelm S.W."/>
        </authorList>
    </citation>
    <scope>NUCLEOTIDE SEQUENCE [LARGE SCALE GENOMIC DNA]</scope>
    <source>
        <strain evidence="3 4">CCMP1851</strain>
    </source>
</reference>
<dbReference type="Pfam" id="PF00784">
    <property type="entry name" value="MyTH4"/>
    <property type="match status" value="1"/>
</dbReference>
<dbReference type="PANTHER" id="PTHR22692">
    <property type="entry name" value="MYOSIN VII, XV"/>
    <property type="match status" value="1"/>
</dbReference>
<dbReference type="EMBL" id="JBBJCI010000291">
    <property type="protein sequence ID" value="KAK7235669.1"/>
    <property type="molecule type" value="Genomic_DNA"/>
</dbReference>
<dbReference type="Pfam" id="PF02174">
    <property type="entry name" value="IRS"/>
    <property type="match status" value="1"/>
</dbReference>
<dbReference type="InterPro" id="IPR011993">
    <property type="entry name" value="PH-like_dom_sf"/>
</dbReference>